<evidence type="ECO:0000313" key="3">
    <source>
        <dbReference type="Proteomes" id="UP001595640"/>
    </source>
</evidence>
<keyword evidence="3" id="KW-1185">Reference proteome</keyword>
<organism evidence="2 3">
    <name type="scientific">Modicisalibacter luteus</name>
    <dbReference type="NCBI Taxonomy" id="453962"/>
    <lineage>
        <taxon>Bacteria</taxon>
        <taxon>Pseudomonadati</taxon>
        <taxon>Pseudomonadota</taxon>
        <taxon>Gammaproteobacteria</taxon>
        <taxon>Oceanospirillales</taxon>
        <taxon>Halomonadaceae</taxon>
        <taxon>Modicisalibacter</taxon>
    </lineage>
</organism>
<keyword evidence="1" id="KW-1133">Transmembrane helix</keyword>
<proteinExistence type="predicted"/>
<gene>
    <name evidence="2" type="ORF">ACFOEI_18610</name>
</gene>
<evidence type="ECO:0000256" key="1">
    <source>
        <dbReference type="SAM" id="Phobius"/>
    </source>
</evidence>
<dbReference type="RefSeq" id="WP_156817487.1">
    <property type="nucleotide sequence ID" value="NZ_BMXD01000015.1"/>
</dbReference>
<evidence type="ECO:0008006" key="4">
    <source>
        <dbReference type="Google" id="ProtNLM"/>
    </source>
</evidence>
<accession>A0ABV7M5V7</accession>
<evidence type="ECO:0000313" key="2">
    <source>
        <dbReference type="EMBL" id="MFC3294059.1"/>
    </source>
</evidence>
<dbReference type="Proteomes" id="UP001595640">
    <property type="component" value="Unassembled WGS sequence"/>
</dbReference>
<reference evidence="3" key="1">
    <citation type="journal article" date="2019" name="Int. J. Syst. Evol. Microbiol.">
        <title>The Global Catalogue of Microorganisms (GCM) 10K type strain sequencing project: providing services to taxonomists for standard genome sequencing and annotation.</title>
        <authorList>
            <consortium name="The Broad Institute Genomics Platform"/>
            <consortium name="The Broad Institute Genome Sequencing Center for Infectious Disease"/>
            <person name="Wu L."/>
            <person name="Ma J."/>
        </authorList>
    </citation>
    <scope>NUCLEOTIDE SEQUENCE [LARGE SCALE GENOMIC DNA]</scope>
    <source>
        <strain evidence="3">KCTC 12847</strain>
    </source>
</reference>
<keyword evidence="1" id="KW-0812">Transmembrane</keyword>
<feature type="transmembrane region" description="Helical" evidence="1">
    <location>
        <begin position="22"/>
        <end position="43"/>
    </location>
</feature>
<protein>
    <recommendedName>
        <fullName evidence="4">TIGR02588 family protein</fullName>
    </recommendedName>
</protein>
<keyword evidence="1" id="KW-0472">Membrane</keyword>
<dbReference type="EMBL" id="JBHRUH010000039">
    <property type="protein sequence ID" value="MFC3294059.1"/>
    <property type="molecule type" value="Genomic_DNA"/>
</dbReference>
<sequence>MNEPSGNAGQAQDSISSLSERLVALVGAAAVIVVAGVMFWQALYGDDSPPNVEIELVRIEPSGDDYLVEILAINSGGNTAAAVTIRGGVDEGWSPDRVIERDH</sequence>
<comment type="caution">
    <text evidence="2">The sequence shown here is derived from an EMBL/GenBank/DDBJ whole genome shotgun (WGS) entry which is preliminary data.</text>
</comment>
<name>A0ABV7M5V7_9GAMM</name>